<evidence type="ECO:0000256" key="1">
    <source>
        <dbReference type="ARBA" id="ARBA00005614"/>
    </source>
</evidence>
<organism evidence="7 8">
    <name type="scientific">Candidatus Sungbacteria bacterium RIFCSPLOWO2_01_FULL_60_25</name>
    <dbReference type="NCBI Taxonomy" id="1802281"/>
    <lineage>
        <taxon>Bacteria</taxon>
        <taxon>Candidatus Sungiibacteriota</taxon>
    </lineage>
</organism>
<dbReference type="PANTHER" id="PTHR47268">
    <property type="entry name" value="ACYLPHOSPHATASE"/>
    <property type="match status" value="1"/>
</dbReference>
<dbReference type="InterPro" id="IPR020456">
    <property type="entry name" value="Acylphosphatase"/>
</dbReference>
<protein>
    <recommendedName>
        <fullName evidence="2 4">acylphosphatase</fullName>
        <ecNumber evidence="2 4">3.6.1.7</ecNumber>
    </recommendedName>
</protein>
<evidence type="ECO:0000256" key="5">
    <source>
        <dbReference type="RuleBase" id="RU004168"/>
    </source>
</evidence>
<dbReference type="Gene3D" id="3.30.70.100">
    <property type="match status" value="1"/>
</dbReference>
<accession>A0A1G2LDD8</accession>
<evidence type="ECO:0000259" key="6">
    <source>
        <dbReference type="PROSITE" id="PS51160"/>
    </source>
</evidence>
<dbReference type="Proteomes" id="UP000178977">
    <property type="component" value="Unassembled WGS sequence"/>
</dbReference>
<dbReference type="EMBL" id="MHQT01000019">
    <property type="protein sequence ID" value="OHA09637.1"/>
    <property type="molecule type" value="Genomic_DNA"/>
</dbReference>
<feature type="domain" description="Acylphosphatase-like" evidence="6">
    <location>
        <begin position="3"/>
        <end position="89"/>
    </location>
</feature>
<sequence>MQRCELSIFGRVQGVLFRQTARRHAEKLGLVGRARNEDDGSLSLVVEGEPGALHEFANWCRTGPPLARVDDVAVEEKGATGEFRDFRVL</sequence>
<proteinExistence type="inferred from homology"/>
<comment type="catalytic activity">
    <reaction evidence="3 4">
        <text>an acyl phosphate + H2O = a carboxylate + phosphate + H(+)</text>
        <dbReference type="Rhea" id="RHEA:14965"/>
        <dbReference type="ChEBI" id="CHEBI:15377"/>
        <dbReference type="ChEBI" id="CHEBI:15378"/>
        <dbReference type="ChEBI" id="CHEBI:29067"/>
        <dbReference type="ChEBI" id="CHEBI:43474"/>
        <dbReference type="ChEBI" id="CHEBI:59918"/>
        <dbReference type="EC" id="3.6.1.7"/>
    </reaction>
</comment>
<feature type="active site" evidence="4">
    <location>
        <position position="18"/>
    </location>
</feature>
<keyword evidence="4" id="KW-0378">Hydrolase</keyword>
<feature type="active site" evidence="4">
    <location>
        <position position="36"/>
    </location>
</feature>
<dbReference type="PROSITE" id="PS51160">
    <property type="entry name" value="ACYLPHOSPHATASE_3"/>
    <property type="match status" value="1"/>
</dbReference>
<dbReference type="PRINTS" id="PR00112">
    <property type="entry name" value="ACYLPHPHTASE"/>
</dbReference>
<reference evidence="7 8" key="1">
    <citation type="journal article" date="2016" name="Nat. Commun.">
        <title>Thousands of microbial genomes shed light on interconnected biogeochemical processes in an aquifer system.</title>
        <authorList>
            <person name="Anantharaman K."/>
            <person name="Brown C.T."/>
            <person name="Hug L.A."/>
            <person name="Sharon I."/>
            <person name="Castelle C.J."/>
            <person name="Probst A.J."/>
            <person name="Thomas B.C."/>
            <person name="Singh A."/>
            <person name="Wilkins M.J."/>
            <person name="Karaoz U."/>
            <person name="Brodie E.L."/>
            <person name="Williams K.H."/>
            <person name="Hubbard S.S."/>
            <person name="Banfield J.F."/>
        </authorList>
    </citation>
    <scope>NUCLEOTIDE SEQUENCE [LARGE SCALE GENOMIC DNA]</scope>
</reference>
<dbReference type="PANTHER" id="PTHR47268:SF4">
    <property type="entry name" value="ACYLPHOSPHATASE"/>
    <property type="match status" value="1"/>
</dbReference>
<dbReference type="GO" id="GO:0003998">
    <property type="term" value="F:acylphosphatase activity"/>
    <property type="evidence" value="ECO:0007669"/>
    <property type="project" value="UniProtKB-EC"/>
</dbReference>
<dbReference type="PROSITE" id="PS00150">
    <property type="entry name" value="ACYLPHOSPHATASE_1"/>
    <property type="match status" value="1"/>
</dbReference>
<evidence type="ECO:0000313" key="8">
    <source>
        <dbReference type="Proteomes" id="UP000178977"/>
    </source>
</evidence>
<gene>
    <name evidence="7" type="ORF">A3A44_03370</name>
</gene>
<dbReference type="STRING" id="1802281.A3A44_03370"/>
<evidence type="ECO:0000313" key="7">
    <source>
        <dbReference type="EMBL" id="OHA09637.1"/>
    </source>
</evidence>
<comment type="similarity">
    <text evidence="1 5">Belongs to the acylphosphatase family.</text>
</comment>
<dbReference type="InterPro" id="IPR017968">
    <property type="entry name" value="Acylphosphatase_CS"/>
</dbReference>
<evidence type="ECO:0000256" key="4">
    <source>
        <dbReference type="PROSITE-ProRule" id="PRU00520"/>
    </source>
</evidence>
<dbReference type="SUPFAM" id="SSF54975">
    <property type="entry name" value="Acylphosphatase/BLUF domain-like"/>
    <property type="match status" value="1"/>
</dbReference>
<dbReference type="InterPro" id="IPR001792">
    <property type="entry name" value="Acylphosphatase-like_dom"/>
</dbReference>
<dbReference type="Pfam" id="PF00708">
    <property type="entry name" value="Acylphosphatase"/>
    <property type="match status" value="1"/>
</dbReference>
<evidence type="ECO:0000256" key="3">
    <source>
        <dbReference type="ARBA" id="ARBA00047645"/>
    </source>
</evidence>
<name>A0A1G2LDD8_9BACT</name>
<comment type="caution">
    <text evidence="7">The sequence shown here is derived from an EMBL/GenBank/DDBJ whole genome shotgun (WGS) entry which is preliminary data.</text>
</comment>
<dbReference type="EC" id="3.6.1.7" evidence="2 4"/>
<dbReference type="AlphaFoldDB" id="A0A1G2LDD8"/>
<dbReference type="InterPro" id="IPR036046">
    <property type="entry name" value="Acylphosphatase-like_dom_sf"/>
</dbReference>
<evidence type="ECO:0000256" key="2">
    <source>
        <dbReference type="ARBA" id="ARBA00012150"/>
    </source>
</evidence>